<evidence type="ECO:0000313" key="4">
    <source>
        <dbReference type="Proteomes" id="UP000000466"/>
    </source>
</evidence>
<dbReference type="KEGG" id="saga:M5M_16155"/>
<dbReference type="AlphaFoldDB" id="K4KQG8"/>
<name>K4KQG8_SIMAS</name>
<feature type="domain" description="Fe/B12 periplasmic-binding" evidence="2">
    <location>
        <begin position="36"/>
        <end position="281"/>
    </location>
</feature>
<protein>
    <submittedName>
        <fullName evidence="3">Periplasmic hemin-binding protein</fullName>
    </submittedName>
</protein>
<evidence type="ECO:0000259" key="2">
    <source>
        <dbReference type="PROSITE" id="PS50983"/>
    </source>
</evidence>
<reference evidence="3 4" key="1">
    <citation type="journal article" date="2013" name="Genome Announc.">
        <title>Complete genome sequence of Simiduia agarivorans SA1(T), a marine bacterium able to degrade a variety of polysaccharides.</title>
        <authorList>
            <person name="Lin S.Y."/>
            <person name="Shieh W.Y."/>
            <person name="Chen J.S."/>
            <person name="Tang S.L."/>
        </authorList>
    </citation>
    <scope>NUCLEOTIDE SEQUENCE [LARGE SCALE GENOMIC DNA]</scope>
    <source>
        <strain evidence="4">DSM 21679 / JCM 13881 / BCRC 17597 / SA1</strain>
    </source>
</reference>
<dbReference type="SUPFAM" id="SSF53807">
    <property type="entry name" value="Helical backbone' metal receptor"/>
    <property type="match status" value="1"/>
</dbReference>
<accession>K4KQG8</accession>
<sequence>MFLRPILFRRRAPFACAVVTLFALLSSAPFVGAAERIVSTDAAATELLVAMGLGPHIVAVDVTSQPPRPGVARVGYHRNLSAEGLLSLQPDLVVGSDHMGPPVVVTALQQARIPTLQLPSPTTAAQLADNIQRLGQAVSADPAALLAKLQQQLQRLTQTPLDQERMVFLLAMDASKLRVAGQGSGGQAFIELMGAQNAASHTNYQTLSDESLLALEPTTLLIASGDQASFDALLAQHPLLAHTPAGKQQRLLRVDASALVAGLSLAAVAQAEQIHRQLLAD</sequence>
<proteinExistence type="predicted"/>
<dbReference type="InterPro" id="IPR002491">
    <property type="entry name" value="ABC_transptr_periplasmic_BD"/>
</dbReference>
<dbReference type="EMBL" id="CP003746">
    <property type="protein sequence ID" value="AFV00364.1"/>
    <property type="molecule type" value="Genomic_DNA"/>
</dbReference>
<dbReference type="RefSeq" id="WP_015048516.1">
    <property type="nucleotide sequence ID" value="NC_018868.3"/>
</dbReference>
<dbReference type="InterPro" id="IPR050902">
    <property type="entry name" value="ABC_Transporter_SBP"/>
</dbReference>
<dbReference type="PANTHER" id="PTHR30535:SF4">
    <property type="entry name" value="HEMIN-BINDING PERIPLASMIC PROTEIN HMUT"/>
    <property type="match status" value="1"/>
</dbReference>
<feature type="chain" id="PRO_5003880898" evidence="1">
    <location>
        <begin position="34"/>
        <end position="281"/>
    </location>
</feature>
<gene>
    <name evidence="3" type="ordered locus">M5M_16155</name>
</gene>
<keyword evidence="1" id="KW-0732">Signal</keyword>
<dbReference type="HOGENOM" id="CLU_038034_6_0_6"/>
<dbReference type="Gene3D" id="3.40.50.1980">
    <property type="entry name" value="Nitrogenase molybdenum iron protein domain"/>
    <property type="match status" value="2"/>
</dbReference>
<dbReference type="PANTHER" id="PTHR30535">
    <property type="entry name" value="VITAMIN B12-BINDING PROTEIN"/>
    <property type="match status" value="1"/>
</dbReference>
<dbReference type="eggNOG" id="COG4558">
    <property type="taxonomic scope" value="Bacteria"/>
</dbReference>
<feature type="signal peptide" evidence="1">
    <location>
        <begin position="1"/>
        <end position="33"/>
    </location>
</feature>
<dbReference type="Proteomes" id="UP000000466">
    <property type="component" value="Chromosome"/>
</dbReference>
<evidence type="ECO:0000313" key="3">
    <source>
        <dbReference type="EMBL" id="AFV00364.1"/>
    </source>
</evidence>
<organism evidence="3 4">
    <name type="scientific">Simiduia agarivorans (strain DSM 21679 / JCM 13881 / BCRC 17597 / SA1)</name>
    <dbReference type="NCBI Taxonomy" id="1117647"/>
    <lineage>
        <taxon>Bacteria</taxon>
        <taxon>Pseudomonadati</taxon>
        <taxon>Pseudomonadota</taxon>
        <taxon>Gammaproteobacteria</taxon>
        <taxon>Cellvibrionales</taxon>
        <taxon>Cellvibrionaceae</taxon>
        <taxon>Simiduia</taxon>
    </lineage>
</organism>
<dbReference type="PROSITE" id="PS50983">
    <property type="entry name" value="FE_B12_PBP"/>
    <property type="match status" value="1"/>
</dbReference>
<dbReference type="OrthoDB" id="9797736at2"/>
<keyword evidence="4" id="KW-1185">Reference proteome</keyword>
<dbReference type="STRING" id="1117647.M5M_16155"/>
<evidence type="ECO:0000256" key="1">
    <source>
        <dbReference type="SAM" id="SignalP"/>
    </source>
</evidence>
<dbReference type="Pfam" id="PF01497">
    <property type="entry name" value="Peripla_BP_2"/>
    <property type="match status" value="1"/>
</dbReference>